<keyword evidence="4" id="KW-0233">DNA recombination</keyword>
<dbReference type="Pfam" id="PF00239">
    <property type="entry name" value="Resolvase"/>
    <property type="match status" value="1"/>
</dbReference>
<protein>
    <submittedName>
        <fullName evidence="7">Recombinase family protein</fullName>
    </submittedName>
</protein>
<evidence type="ECO:0000256" key="2">
    <source>
        <dbReference type="ARBA" id="ARBA00022908"/>
    </source>
</evidence>
<evidence type="ECO:0000259" key="6">
    <source>
        <dbReference type="PROSITE" id="PS51736"/>
    </source>
</evidence>
<gene>
    <name evidence="7" type="ORF">HKD31_02220</name>
</gene>
<evidence type="ECO:0000256" key="4">
    <source>
        <dbReference type="ARBA" id="ARBA00023172"/>
    </source>
</evidence>
<evidence type="ECO:0000313" key="8">
    <source>
        <dbReference type="Proteomes" id="UP000644588"/>
    </source>
</evidence>
<dbReference type="Gene3D" id="1.10.10.60">
    <property type="entry name" value="Homeodomain-like"/>
    <property type="match status" value="1"/>
</dbReference>
<dbReference type="CDD" id="cd03768">
    <property type="entry name" value="SR_ResInv"/>
    <property type="match status" value="1"/>
</dbReference>
<dbReference type="PANTHER" id="PTHR30461:SF26">
    <property type="entry name" value="RESOLVASE HOMOLOG YNEB"/>
    <property type="match status" value="1"/>
</dbReference>
<accession>A0ABR9YIX2</accession>
<dbReference type="InterPro" id="IPR050639">
    <property type="entry name" value="SSR_resolvase"/>
</dbReference>
<evidence type="ECO:0000256" key="5">
    <source>
        <dbReference type="PROSITE-ProRule" id="PRU10137"/>
    </source>
</evidence>
<dbReference type="InterPro" id="IPR006118">
    <property type="entry name" value="Recombinase_CS"/>
</dbReference>
<comment type="similarity">
    <text evidence="1">Belongs to the site-specific recombinase resolvase family.</text>
</comment>
<feature type="domain" description="Resolvase/invertase-type recombinase catalytic" evidence="6">
    <location>
        <begin position="4"/>
        <end position="138"/>
    </location>
</feature>
<dbReference type="Pfam" id="PF02796">
    <property type="entry name" value="HTH_7"/>
    <property type="match status" value="1"/>
</dbReference>
<dbReference type="InterPro" id="IPR006119">
    <property type="entry name" value="Resolv_N"/>
</dbReference>
<keyword evidence="8" id="KW-1185">Reference proteome</keyword>
<evidence type="ECO:0000256" key="1">
    <source>
        <dbReference type="ARBA" id="ARBA00009913"/>
    </source>
</evidence>
<keyword evidence="3" id="KW-0238">DNA-binding</keyword>
<feature type="active site" description="O-(5'-phospho-DNA)-serine intermediate" evidence="5">
    <location>
        <position position="12"/>
    </location>
</feature>
<reference evidence="7 8" key="2">
    <citation type="submission" date="2020-11" db="EMBL/GenBank/DDBJ databases">
        <title>Description of novel Gluconobacter species.</title>
        <authorList>
            <person name="Cleenwerck I."/>
            <person name="Cnockaert M."/>
            <person name="Borremans W."/>
            <person name="Wieme A.D."/>
            <person name="De Vuyst L."/>
            <person name="Vandamme P."/>
        </authorList>
    </citation>
    <scope>NUCLEOTIDE SEQUENCE [LARGE SCALE GENOMIC DNA]</scope>
    <source>
        <strain evidence="7 8">R-71646</strain>
    </source>
</reference>
<dbReference type="EMBL" id="JABCQF010000001">
    <property type="protein sequence ID" value="MBF0881563.1"/>
    <property type="molecule type" value="Genomic_DNA"/>
</dbReference>
<dbReference type="Gene3D" id="3.40.50.1390">
    <property type="entry name" value="Resolvase, N-terminal catalytic domain"/>
    <property type="match status" value="1"/>
</dbReference>
<dbReference type="SUPFAM" id="SSF46689">
    <property type="entry name" value="Homeodomain-like"/>
    <property type="match status" value="1"/>
</dbReference>
<dbReference type="Proteomes" id="UP000644588">
    <property type="component" value="Unassembled WGS sequence"/>
</dbReference>
<proteinExistence type="inferred from homology"/>
<dbReference type="PROSITE" id="PS00397">
    <property type="entry name" value="RECOMBINASES_1"/>
    <property type="match status" value="1"/>
</dbReference>
<keyword evidence="2" id="KW-0229">DNA integration</keyword>
<comment type="caution">
    <text evidence="7">The sequence shown here is derived from an EMBL/GenBank/DDBJ whole genome shotgun (WGS) entry which is preliminary data.</text>
</comment>
<dbReference type="RefSeq" id="WP_194263771.1">
    <property type="nucleotide sequence ID" value="NZ_JABCQF010000001.1"/>
</dbReference>
<reference evidence="8" key="1">
    <citation type="submission" date="2020-04" db="EMBL/GenBank/DDBJ databases">
        <title>Description of novel Gluconacetobacter.</title>
        <authorList>
            <person name="Sombolestani A."/>
        </authorList>
    </citation>
    <scope>NUCLEOTIDE SEQUENCE [LARGE SCALE GENOMIC DNA]</scope>
    <source>
        <strain evidence="8">R-71646</strain>
    </source>
</reference>
<dbReference type="InterPro" id="IPR036162">
    <property type="entry name" value="Resolvase-like_N_sf"/>
</dbReference>
<dbReference type="CDD" id="cd00569">
    <property type="entry name" value="HTH_Hin_like"/>
    <property type="match status" value="1"/>
</dbReference>
<name>A0ABR9YIX2_9PROT</name>
<organism evidence="7 8">
    <name type="scientific">Gluconobacter potus</name>
    <dbReference type="NCBI Taxonomy" id="2724927"/>
    <lineage>
        <taxon>Bacteria</taxon>
        <taxon>Pseudomonadati</taxon>
        <taxon>Pseudomonadota</taxon>
        <taxon>Alphaproteobacteria</taxon>
        <taxon>Acetobacterales</taxon>
        <taxon>Acetobacteraceae</taxon>
        <taxon>Gluconobacter</taxon>
    </lineage>
</organism>
<dbReference type="InterPro" id="IPR006120">
    <property type="entry name" value="Resolvase_HTH_dom"/>
</dbReference>
<dbReference type="InterPro" id="IPR009057">
    <property type="entry name" value="Homeodomain-like_sf"/>
</dbReference>
<dbReference type="SUPFAM" id="SSF53041">
    <property type="entry name" value="Resolvase-like"/>
    <property type="match status" value="1"/>
</dbReference>
<dbReference type="PROSITE" id="PS51736">
    <property type="entry name" value="RECOMBINASES_3"/>
    <property type="match status" value="1"/>
</dbReference>
<evidence type="ECO:0000256" key="3">
    <source>
        <dbReference type="ARBA" id="ARBA00023125"/>
    </source>
</evidence>
<dbReference type="PANTHER" id="PTHR30461">
    <property type="entry name" value="DNA-INVERTASE FROM LAMBDOID PROPHAGE"/>
    <property type="match status" value="1"/>
</dbReference>
<evidence type="ECO:0000313" key="7">
    <source>
        <dbReference type="EMBL" id="MBF0881563.1"/>
    </source>
</evidence>
<sequence>MPGQTVAYVRVSSADQNTDRQTFDGVQINKTFTDKCSGGTRNRPALTEMLEYVRDGDTIVCHSIDRFARDLQDLMELVKELTARGVGVRFMNENLTFTGNENPMQTMILQVMGSFAQFERSMIRERQKEGQIAARAKGKLPGRKKTLSPEQINELHARIDAKEPKAQIAKALGISRATLYAYWDQPAKAKV</sequence>
<dbReference type="SMART" id="SM00857">
    <property type="entry name" value="Resolvase"/>
    <property type="match status" value="1"/>
</dbReference>